<dbReference type="EMBL" id="JAPDRL010000019">
    <property type="protein sequence ID" value="KAJ9666520.1"/>
    <property type="molecule type" value="Genomic_DNA"/>
</dbReference>
<protein>
    <submittedName>
        <fullName evidence="2">Uncharacterized protein</fullName>
    </submittedName>
</protein>
<comment type="caution">
    <text evidence="2">The sequence shown here is derived from an EMBL/GenBank/DDBJ whole genome shotgun (WGS) entry which is preliminary data.</text>
</comment>
<organism evidence="2 3">
    <name type="scientific">Coniosporium apollinis</name>
    <dbReference type="NCBI Taxonomy" id="61459"/>
    <lineage>
        <taxon>Eukaryota</taxon>
        <taxon>Fungi</taxon>
        <taxon>Dikarya</taxon>
        <taxon>Ascomycota</taxon>
        <taxon>Pezizomycotina</taxon>
        <taxon>Dothideomycetes</taxon>
        <taxon>Dothideomycetes incertae sedis</taxon>
        <taxon>Coniosporium</taxon>
    </lineage>
</organism>
<name>A0ABQ9NYW5_9PEZI</name>
<reference evidence="2" key="1">
    <citation type="submission" date="2022-10" db="EMBL/GenBank/DDBJ databases">
        <title>Culturing micro-colonial fungi from biological soil crusts in the Mojave desert and describing Neophaeococcomyces mojavensis, and introducing the new genera and species Taxawa tesnikishii.</title>
        <authorList>
            <person name="Kurbessoian T."/>
            <person name="Stajich J.E."/>
        </authorList>
    </citation>
    <scope>NUCLEOTIDE SEQUENCE</scope>
    <source>
        <strain evidence="2">TK_1</strain>
    </source>
</reference>
<feature type="compositionally biased region" description="Gly residues" evidence="1">
    <location>
        <begin position="1"/>
        <end position="12"/>
    </location>
</feature>
<feature type="region of interest" description="Disordered" evidence="1">
    <location>
        <begin position="1"/>
        <end position="22"/>
    </location>
</feature>
<sequence>MNNQGTTGGASGGKDDFLDKGKLLAPHSPLHFPFPSTFPARLAAAQKKFGGAKFGDPNKTKATNEKITDKARGMFEKSTGMKVPKWLSN</sequence>
<evidence type="ECO:0000313" key="3">
    <source>
        <dbReference type="Proteomes" id="UP001172684"/>
    </source>
</evidence>
<evidence type="ECO:0000313" key="2">
    <source>
        <dbReference type="EMBL" id="KAJ9666520.1"/>
    </source>
</evidence>
<feature type="compositionally biased region" description="Basic and acidic residues" evidence="1">
    <location>
        <begin position="13"/>
        <end position="22"/>
    </location>
</feature>
<proteinExistence type="predicted"/>
<evidence type="ECO:0000256" key="1">
    <source>
        <dbReference type="SAM" id="MobiDB-lite"/>
    </source>
</evidence>
<dbReference type="Proteomes" id="UP001172684">
    <property type="component" value="Unassembled WGS sequence"/>
</dbReference>
<keyword evidence="3" id="KW-1185">Reference proteome</keyword>
<accession>A0ABQ9NYW5</accession>
<gene>
    <name evidence="2" type="ORF">H2201_003443</name>
</gene>